<evidence type="ECO:0000313" key="1">
    <source>
        <dbReference type="EMBL" id="XDO96866.1"/>
    </source>
</evidence>
<sequence length="281" mass="30461">MIRLANERGVVELRPELGAGVTAFRWDGVDILRPAPADADDVLQTGNFVLAPFCNRIRQGAFGFEGREVRLPPNLGDHPHALHGQAWRQAWRVVAQTQTGVELAYEHAPGDWPWRYEVLQTISLAEDGLVQTATLTNLDERPMPAGLGFHPAFPAPQGARLQADVRGVWMIDGEVMPTDWRPMDWGPDWRAGALAGSGTFVDNCYTDWGGEAVLSGLAPSPVRLEASSNCRWLHVFAPVGGGFICVEPVGNRPDPFNGEDGGMQVLGSGEAMTVSMRLTAG</sequence>
<dbReference type="CDD" id="cd09021">
    <property type="entry name" value="Aldose_epim_Ec_YphB"/>
    <property type="match status" value="1"/>
</dbReference>
<dbReference type="GO" id="GO:0016853">
    <property type="term" value="F:isomerase activity"/>
    <property type="evidence" value="ECO:0007669"/>
    <property type="project" value="InterPro"/>
</dbReference>
<dbReference type="Pfam" id="PF01263">
    <property type="entry name" value="Aldose_epim"/>
    <property type="match status" value="1"/>
</dbReference>
<dbReference type="AlphaFoldDB" id="A0AB39KTS1"/>
<dbReference type="InterPro" id="IPR008183">
    <property type="entry name" value="Aldose_1/G6P_1-epimerase"/>
</dbReference>
<dbReference type="SUPFAM" id="SSF74650">
    <property type="entry name" value="Galactose mutarotase-like"/>
    <property type="match status" value="1"/>
</dbReference>
<dbReference type="InterPro" id="IPR014718">
    <property type="entry name" value="GH-type_carb-bd"/>
</dbReference>
<dbReference type="Gene3D" id="2.70.98.10">
    <property type="match status" value="1"/>
</dbReference>
<organism evidence="1">
    <name type="scientific">Caulobacter sp. 73W</name>
    <dbReference type="NCBI Taxonomy" id="3161137"/>
    <lineage>
        <taxon>Bacteria</taxon>
        <taxon>Pseudomonadati</taxon>
        <taxon>Pseudomonadota</taxon>
        <taxon>Alphaproteobacteria</taxon>
        <taxon>Caulobacterales</taxon>
        <taxon>Caulobacteraceae</taxon>
        <taxon>Caulobacter</taxon>
    </lineage>
</organism>
<reference evidence="1" key="1">
    <citation type="submission" date="2024-06" db="EMBL/GenBank/DDBJ databases">
        <title>Caulobacter inopinatus, sp. nov.</title>
        <authorList>
            <person name="Donachie S.P."/>
        </authorList>
    </citation>
    <scope>NUCLEOTIDE SEQUENCE</scope>
    <source>
        <strain evidence="1">73W</strain>
    </source>
</reference>
<protein>
    <submittedName>
        <fullName evidence="1">Aldose 1-epimerase</fullName>
    </submittedName>
</protein>
<proteinExistence type="predicted"/>
<dbReference type="InterPro" id="IPR011013">
    <property type="entry name" value="Gal_mutarotase_sf_dom"/>
</dbReference>
<dbReference type="RefSeq" id="WP_369059720.1">
    <property type="nucleotide sequence ID" value="NZ_CP158375.1"/>
</dbReference>
<accession>A0AB39KTS1</accession>
<dbReference type="GO" id="GO:0005975">
    <property type="term" value="P:carbohydrate metabolic process"/>
    <property type="evidence" value="ECO:0007669"/>
    <property type="project" value="InterPro"/>
</dbReference>
<gene>
    <name evidence="1" type="ORF">ABOZ73_00075</name>
</gene>
<dbReference type="GO" id="GO:0030246">
    <property type="term" value="F:carbohydrate binding"/>
    <property type="evidence" value="ECO:0007669"/>
    <property type="project" value="InterPro"/>
</dbReference>
<name>A0AB39KTS1_9CAUL</name>
<dbReference type="EMBL" id="CP158375">
    <property type="protein sequence ID" value="XDO96866.1"/>
    <property type="molecule type" value="Genomic_DNA"/>
</dbReference>